<protein>
    <recommendedName>
        <fullName evidence="3">DUF2188 domain-containing protein</fullName>
    </recommendedName>
</protein>
<dbReference type="EMBL" id="JAUUDS010000001">
    <property type="protein sequence ID" value="MDP1026303.1"/>
    <property type="molecule type" value="Genomic_DNA"/>
</dbReference>
<keyword evidence="2" id="KW-1185">Reference proteome</keyword>
<organism evidence="1 2">
    <name type="scientific">Sphingomonas aurea</name>
    <dbReference type="NCBI Taxonomy" id="3063994"/>
    <lineage>
        <taxon>Bacteria</taxon>
        <taxon>Pseudomonadati</taxon>
        <taxon>Pseudomonadota</taxon>
        <taxon>Alphaproteobacteria</taxon>
        <taxon>Sphingomonadales</taxon>
        <taxon>Sphingomonadaceae</taxon>
        <taxon>Sphingomonas</taxon>
    </lineage>
</organism>
<evidence type="ECO:0000313" key="2">
    <source>
        <dbReference type="Proteomes" id="UP001230685"/>
    </source>
</evidence>
<gene>
    <name evidence="1" type="ORF">Q5H91_03690</name>
</gene>
<name>A0ABT9EI52_9SPHN</name>
<evidence type="ECO:0000313" key="1">
    <source>
        <dbReference type="EMBL" id="MDP1026303.1"/>
    </source>
</evidence>
<sequence length="120" mass="13516">MTALVYAAPAWHRARARRAADGRAPRLAVTRAIALRETASGNWLVMVYTRRCGVWSKPERLCRPCSFEEARAVAVTAWRRYRLPIVRVLHADGKMRPIQLDQSDVVEARACRVSAAGEDQ</sequence>
<reference evidence="1 2" key="1">
    <citation type="submission" date="2023-07" db="EMBL/GenBank/DDBJ databases">
        <authorList>
            <person name="Kim M.K."/>
        </authorList>
    </citation>
    <scope>NUCLEOTIDE SEQUENCE [LARGE SCALE GENOMIC DNA]</scope>
    <source>
        <strain evidence="1 2">KR1UV-12</strain>
    </source>
</reference>
<accession>A0ABT9EI52</accession>
<evidence type="ECO:0008006" key="3">
    <source>
        <dbReference type="Google" id="ProtNLM"/>
    </source>
</evidence>
<dbReference type="RefSeq" id="WP_305171859.1">
    <property type="nucleotide sequence ID" value="NZ_JAUUDS010000001.1"/>
</dbReference>
<comment type="caution">
    <text evidence="1">The sequence shown here is derived from an EMBL/GenBank/DDBJ whole genome shotgun (WGS) entry which is preliminary data.</text>
</comment>
<dbReference type="Proteomes" id="UP001230685">
    <property type="component" value="Unassembled WGS sequence"/>
</dbReference>
<proteinExistence type="predicted"/>